<evidence type="ECO:0000313" key="2">
    <source>
        <dbReference type="EMBL" id="KAF2033020.1"/>
    </source>
</evidence>
<dbReference type="Proteomes" id="UP000799777">
    <property type="component" value="Unassembled WGS sequence"/>
</dbReference>
<reference evidence="2" key="1">
    <citation type="journal article" date="2020" name="Stud. Mycol.">
        <title>101 Dothideomycetes genomes: a test case for predicting lifestyles and emergence of pathogens.</title>
        <authorList>
            <person name="Haridas S."/>
            <person name="Albert R."/>
            <person name="Binder M."/>
            <person name="Bloem J."/>
            <person name="Labutti K."/>
            <person name="Salamov A."/>
            <person name="Andreopoulos B."/>
            <person name="Baker S."/>
            <person name="Barry K."/>
            <person name="Bills G."/>
            <person name="Bluhm B."/>
            <person name="Cannon C."/>
            <person name="Castanera R."/>
            <person name="Culley D."/>
            <person name="Daum C."/>
            <person name="Ezra D."/>
            <person name="Gonzalez J."/>
            <person name="Henrissat B."/>
            <person name="Kuo A."/>
            <person name="Liang C."/>
            <person name="Lipzen A."/>
            <person name="Lutzoni F."/>
            <person name="Magnuson J."/>
            <person name="Mondo S."/>
            <person name="Nolan M."/>
            <person name="Ohm R."/>
            <person name="Pangilinan J."/>
            <person name="Park H.-J."/>
            <person name="Ramirez L."/>
            <person name="Alfaro M."/>
            <person name="Sun H."/>
            <person name="Tritt A."/>
            <person name="Yoshinaga Y."/>
            <person name="Zwiers L.-H."/>
            <person name="Turgeon B."/>
            <person name="Goodwin S."/>
            <person name="Spatafora J."/>
            <person name="Crous P."/>
            <person name="Grigoriev I."/>
        </authorList>
    </citation>
    <scope>NUCLEOTIDE SEQUENCE</scope>
    <source>
        <strain evidence="2">CBS 110217</strain>
    </source>
</reference>
<feature type="compositionally biased region" description="Basic and acidic residues" evidence="1">
    <location>
        <begin position="75"/>
        <end position="86"/>
    </location>
</feature>
<sequence>MVHHRFEDGSSIIKEFQNCLKEQTESWAGKGAYWLFQGKDRMVKLKSDLESLQRSVDSTLNLINISMVLNRRKSRSQDRAVKEETAHAQSIEGHTKLLWTKTRNAEQDPTVK</sequence>
<gene>
    <name evidence="2" type="ORF">EK21DRAFT_86741</name>
</gene>
<organism evidence="2 3">
    <name type="scientific">Setomelanomma holmii</name>
    <dbReference type="NCBI Taxonomy" id="210430"/>
    <lineage>
        <taxon>Eukaryota</taxon>
        <taxon>Fungi</taxon>
        <taxon>Dikarya</taxon>
        <taxon>Ascomycota</taxon>
        <taxon>Pezizomycotina</taxon>
        <taxon>Dothideomycetes</taxon>
        <taxon>Pleosporomycetidae</taxon>
        <taxon>Pleosporales</taxon>
        <taxon>Pleosporineae</taxon>
        <taxon>Phaeosphaeriaceae</taxon>
        <taxon>Setomelanomma</taxon>
    </lineage>
</organism>
<name>A0A9P4HG89_9PLEO</name>
<feature type="region of interest" description="Disordered" evidence="1">
    <location>
        <begin position="75"/>
        <end position="112"/>
    </location>
</feature>
<keyword evidence="3" id="KW-1185">Reference proteome</keyword>
<proteinExistence type="predicted"/>
<dbReference type="EMBL" id="ML978169">
    <property type="protein sequence ID" value="KAF2033020.1"/>
    <property type="molecule type" value="Genomic_DNA"/>
</dbReference>
<accession>A0A9P4HG89</accession>
<evidence type="ECO:0000256" key="1">
    <source>
        <dbReference type="SAM" id="MobiDB-lite"/>
    </source>
</evidence>
<feature type="compositionally biased region" description="Basic and acidic residues" evidence="1">
    <location>
        <begin position="103"/>
        <end position="112"/>
    </location>
</feature>
<evidence type="ECO:0000313" key="3">
    <source>
        <dbReference type="Proteomes" id="UP000799777"/>
    </source>
</evidence>
<dbReference type="AlphaFoldDB" id="A0A9P4HG89"/>
<comment type="caution">
    <text evidence="2">The sequence shown here is derived from an EMBL/GenBank/DDBJ whole genome shotgun (WGS) entry which is preliminary data.</text>
</comment>
<protein>
    <submittedName>
        <fullName evidence="2">Uncharacterized protein</fullName>
    </submittedName>
</protein>